<dbReference type="PANTHER" id="PTHR43757">
    <property type="entry name" value="AMINOMETHYLTRANSFERASE"/>
    <property type="match status" value="1"/>
</dbReference>
<evidence type="ECO:0000259" key="9">
    <source>
        <dbReference type="Pfam" id="PF01571"/>
    </source>
</evidence>
<evidence type="ECO:0000313" key="11">
    <source>
        <dbReference type="EMBL" id="CAD9478695.1"/>
    </source>
</evidence>
<dbReference type="InterPro" id="IPR027266">
    <property type="entry name" value="TrmE/GcvT-like"/>
</dbReference>
<comment type="subunit">
    <text evidence="8">The glycine cleavage system is composed of four proteins: P, T, L and H.</text>
</comment>
<evidence type="ECO:0000256" key="1">
    <source>
        <dbReference type="ARBA" id="ARBA00008609"/>
    </source>
</evidence>
<dbReference type="NCBIfam" id="TIGR00528">
    <property type="entry name" value="gcvT"/>
    <property type="match status" value="1"/>
</dbReference>
<dbReference type="Pfam" id="PF01571">
    <property type="entry name" value="GCV_T"/>
    <property type="match status" value="1"/>
</dbReference>
<keyword evidence="8" id="KW-0809">Transit peptide</keyword>
<dbReference type="SUPFAM" id="SSF101790">
    <property type="entry name" value="Aminomethyltransferase beta-barrel domain"/>
    <property type="match status" value="1"/>
</dbReference>
<comment type="subcellular location">
    <subcellularLocation>
        <location evidence="8">Mitochondrion</location>
    </subcellularLocation>
</comment>
<evidence type="ECO:0000256" key="5">
    <source>
        <dbReference type="ARBA" id="ARBA00031395"/>
    </source>
</evidence>
<name>A0A7S2H2M8_9STRA</name>
<comment type="similarity">
    <text evidence="1 8">Belongs to the GcvT family.</text>
</comment>
<feature type="domain" description="GCVT N-terminal" evidence="9">
    <location>
        <begin position="34"/>
        <end position="289"/>
    </location>
</feature>
<evidence type="ECO:0000256" key="2">
    <source>
        <dbReference type="ARBA" id="ARBA00012616"/>
    </source>
</evidence>
<dbReference type="Gene3D" id="3.30.1360.120">
    <property type="entry name" value="Probable tRNA modification gtpase trme, domain 1"/>
    <property type="match status" value="1"/>
</dbReference>
<feature type="binding site" evidence="7">
    <location>
        <position position="229"/>
    </location>
    <ligand>
        <name>substrate</name>
    </ligand>
</feature>
<comment type="catalytic activity">
    <reaction evidence="6 8">
        <text>N(6)-[(R)-S(8)-aminomethyldihydrolipoyl]-L-lysyl-[protein] + (6S)-5,6,7,8-tetrahydrofolate = N(6)-[(R)-dihydrolipoyl]-L-lysyl-[protein] + (6R)-5,10-methylene-5,6,7,8-tetrahydrofolate + NH4(+)</text>
        <dbReference type="Rhea" id="RHEA:16945"/>
        <dbReference type="Rhea" id="RHEA-COMP:10475"/>
        <dbReference type="Rhea" id="RHEA-COMP:10492"/>
        <dbReference type="ChEBI" id="CHEBI:15636"/>
        <dbReference type="ChEBI" id="CHEBI:28938"/>
        <dbReference type="ChEBI" id="CHEBI:57453"/>
        <dbReference type="ChEBI" id="CHEBI:83100"/>
        <dbReference type="ChEBI" id="CHEBI:83143"/>
        <dbReference type="EC" id="2.1.2.10"/>
    </reaction>
</comment>
<dbReference type="InterPro" id="IPR006223">
    <property type="entry name" value="GcvT"/>
</dbReference>
<evidence type="ECO:0000256" key="7">
    <source>
        <dbReference type="PIRSR" id="PIRSR006487-1"/>
    </source>
</evidence>
<dbReference type="EC" id="2.1.2.10" evidence="2 8"/>
<dbReference type="AlphaFoldDB" id="A0A7S2H2M8"/>
<dbReference type="InterPro" id="IPR028896">
    <property type="entry name" value="GcvT/YgfZ/DmdA"/>
</dbReference>
<dbReference type="FunFam" id="3.30.70.1400:FF:000001">
    <property type="entry name" value="Aminomethyltransferase"/>
    <property type="match status" value="1"/>
</dbReference>
<dbReference type="Gene3D" id="3.30.70.1400">
    <property type="entry name" value="Aminomethyltransferase beta-barrel domains"/>
    <property type="match status" value="1"/>
</dbReference>
<dbReference type="SUPFAM" id="SSF103025">
    <property type="entry name" value="Folate-binding domain"/>
    <property type="match status" value="1"/>
</dbReference>
<dbReference type="InterPro" id="IPR013977">
    <property type="entry name" value="GcvT_C"/>
</dbReference>
<dbReference type="InterPro" id="IPR006222">
    <property type="entry name" value="GCVT_N"/>
</dbReference>
<sequence>MNTATARAFTRGARELIRTRSLATDAAPLEKTAFYDLHLSLGGKMVPFAGYELPVQYTGHGVKKEHLHTRAENCASLFDVSHMGQIRWHGKDKVAFIEKMVCGDIEVLNPGEGKLSLIMNESGGIVDDTVISNAGDYIYMVVNGACKHKDMAHFEKYMSEYGMDVQMEYLEDQQLLALQGPGAAAALGRLAPSLDFSTMPFMAGTETEVAGIGACRVTRCGYTGEDGFEISVDYGNAPKLAEALLDQPEVNPCGLGARDSLRLEAGLCLYGNDLDEATNPVEGALTWTIGGPKSRRRQEQGFLGASTFLTPEGKLKKQTRKRIGLAGMKAPAREHTEIFTADGSEKIGEVTSGGFGPTFKAALAIGYVPPAHAKVGTEVAVSVRGKMQSCVVTKMPFTETSYFRVPE</sequence>
<dbReference type="Gene3D" id="2.40.30.110">
    <property type="entry name" value="Aminomethyltransferase beta-barrel domains"/>
    <property type="match status" value="1"/>
</dbReference>
<dbReference type="Gene3D" id="4.10.1250.10">
    <property type="entry name" value="Aminomethyltransferase fragment"/>
    <property type="match status" value="1"/>
</dbReference>
<dbReference type="PANTHER" id="PTHR43757:SF2">
    <property type="entry name" value="AMINOMETHYLTRANSFERASE, MITOCHONDRIAL"/>
    <property type="match status" value="1"/>
</dbReference>
<keyword evidence="8" id="KW-0496">Mitochondrion</keyword>
<accession>A0A7S2H2M8</accession>
<dbReference type="GO" id="GO:0004047">
    <property type="term" value="F:aminomethyltransferase activity"/>
    <property type="evidence" value="ECO:0007669"/>
    <property type="project" value="UniProtKB-EC"/>
</dbReference>
<organism evidence="11">
    <name type="scientific">Octactis speculum</name>
    <dbReference type="NCBI Taxonomy" id="3111310"/>
    <lineage>
        <taxon>Eukaryota</taxon>
        <taxon>Sar</taxon>
        <taxon>Stramenopiles</taxon>
        <taxon>Ochrophyta</taxon>
        <taxon>Dictyochophyceae</taxon>
        <taxon>Dictyochales</taxon>
        <taxon>Dictyochaceae</taxon>
        <taxon>Octactis</taxon>
    </lineage>
</organism>
<evidence type="ECO:0000259" key="10">
    <source>
        <dbReference type="Pfam" id="PF08669"/>
    </source>
</evidence>
<dbReference type="GO" id="GO:0006546">
    <property type="term" value="P:glycine catabolic process"/>
    <property type="evidence" value="ECO:0007669"/>
    <property type="project" value="InterPro"/>
</dbReference>
<dbReference type="GO" id="GO:0008483">
    <property type="term" value="F:transaminase activity"/>
    <property type="evidence" value="ECO:0007669"/>
    <property type="project" value="UniProtKB-KW"/>
</dbReference>
<evidence type="ECO:0000256" key="3">
    <source>
        <dbReference type="ARBA" id="ARBA00022576"/>
    </source>
</evidence>
<dbReference type="NCBIfam" id="NF001567">
    <property type="entry name" value="PRK00389.1"/>
    <property type="match status" value="1"/>
</dbReference>
<reference evidence="11" key="1">
    <citation type="submission" date="2021-01" db="EMBL/GenBank/DDBJ databases">
        <authorList>
            <person name="Corre E."/>
            <person name="Pelletier E."/>
            <person name="Niang G."/>
            <person name="Scheremetjew M."/>
            <person name="Finn R."/>
            <person name="Kale V."/>
            <person name="Holt S."/>
            <person name="Cochrane G."/>
            <person name="Meng A."/>
            <person name="Brown T."/>
            <person name="Cohen L."/>
        </authorList>
    </citation>
    <scope>NUCLEOTIDE SEQUENCE</scope>
    <source>
        <strain evidence="11">CCMP1381</strain>
    </source>
</reference>
<evidence type="ECO:0000256" key="4">
    <source>
        <dbReference type="ARBA" id="ARBA00022679"/>
    </source>
</evidence>
<keyword evidence="4 8" id="KW-0808">Transferase</keyword>
<protein>
    <recommendedName>
        <fullName evidence="2 8">Aminomethyltransferase</fullName>
        <ecNumber evidence="2 8">2.1.2.10</ecNumber>
    </recommendedName>
    <alternativeName>
        <fullName evidence="5 8">Glycine cleavage system T protein</fullName>
    </alternativeName>
</protein>
<dbReference type="GO" id="GO:0005739">
    <property type="term" value="C:mitochondrion"/>
    <property type="evidence" value="ECO:0007669"/>
    <property type="project" value="UniProtKB-SubCell"/>
</dbReference>
<proteinExistence type="inferred from homology"/>
<comment type="function">
    <text evidence="8">The glycine cleavage system catalyzes the degradation of glycine.</text>
</comment>
<gene>
    <name evidence="11" type="ORF">DSPE1174_LOCUS29350</name>
</gene>
<evidence type="ECO:0000256" key="6">
    <source>
        <dbReference type="ARBA" id="ARBA00047665"/>
    </source>
</evidence>
<dbReference type="PIRSF" id="PIRSF006487">
    <property type="entry name" value="GcvT"/>
    <property type="match status" value="1"/>
</dbReference>
<feature type="domain" description="Aminomethyltransferase C-terminal" evidence="10">
    <location>
        <begin position="320"/>
        <end position="397"/>
    </location>
</feature>
<evidence type="ECO:0000256" key="8">
    <source>
        <dbReference type="RuleBase" id="RU003981"/>
    </source>
</evidence>
<dbReference type="EMBL" id="HBGS01056369">
    <property type="protein sequence ID" value="CAD9478695.1"/>
    <property type="molecule type" value="Transcribed_RNA"/>
</dbReference>
<keyword evidence="3 8" id="KW-0032">Aminotransferase</keyword>
<dbReference type="Pfam" id="PF08669">
    <property type="entry name" value="GCV_T_C"/>
    <property type="match status" value="1"/>
</dbReference>
<dbReference type="InterPro" id="IPR029043">
    <property type="entry name" value="GcvT/YgfZ_C"/>
</dbReference>
<dbReference type="GO" id="GO:0005960">
    <property type="term" value="C:glycine cleavage complex"/>
    <property type="evidence" value="ECO:0007669"/>
    <property type="project" value="InterPro"/>
</dbReference>